<reference evidence="2 3" key="1">
    <citation type="submission" date="2022-11" db="EMBL/GenBank/DDBJ databases">
        <title>Host association and intracellularity evolved multiple times independently in the Rickettsiales.</title>
        <authorList>
            <person name="Castelli M."/>
            <person name="Nardi T."/>
            <person name="Gammuto L."/>
            <person name="Bellinzona G."/>
            <person name="Sabaneyeva E."/>
            <person name="Potekhin A."/>
            <person name="Serra V."/>
            <person name="Petroni G."/>
            <person name="Sassera D."/>
        </authorList>
    </citation>
    <scope>NUCLEOTIDE SEQUENCE [LARGE SCALE GENOMIC DNA]</scope>
    <source>
        <strain evidence="2 3">NDG2</strain>
    </source>
</reference>
<organism evidence="2 3">
    <name type="scientific">Candidatus Bandiella euplotis</name>
    <dbReference type="NCBI Taxonomy" id="1664265"/>
    <lineage>
        <taxon>Bacteria</taxon>
        <taxon>Pseudomonadati</taxon>
        <taxon>Pseudomonadota</taxon>
        <taxon>Alphaproteobacteria</taxon>
        <taxon>Rickettsiales</taxon>
        <taxon>Candidatus Midichloriaceae</taxon>
        <taxon>Candidatus Bandiella</taxon>
    </lineage>
</organism>
<dbReference type="InterPro" id="IPR000905">
    <property type="entry name" value="Gcp-like_dom"/>
</dbReference>
<dbReference type="Gene3D" id="3.30.420.40">
    <property type="match status" value="1"/>
</dbReference>
<proteinExistence type="predicted"/>
<dbReference type="InterPro" id="IPR043129">
    <property type="entry name" value="ATPase_NBD"/>
</dbReference>
<dbReference type="SUPFAM" id="SSF53067">
    <property type="entry name" value="Actin-like ATPase domain"/>
    <property type="match status" value="1"/>
</dbReference>
<evidence type="ECO:0000313" key="3">
    <source>
        <dbReference type="Proteomes" id="UP001327219"/>
    </source>
</evidence>
<gene>
    <name evidence="2" type="ORF">Bandiella_00736</name>
</gene>
<dbReference type="PANTHER" id="PTHR11735:SF11">
    <property type="entry name" value="TRNA THREONYLCARBAMOYLADENOSINE BIOSYNTHESIS PROTEIN TSAB"/>
    <property type="match status" value="1"/>
</dbReference>
<dbReference type="Pfam" id="PF00814">
    <property type="entry name" value="TsaD"/>
    <property type="match status" value="1"/>
</dbReference>
<feature type="domain" description="Gcp-like" evidence="1">
    <location>
        <begin position="36"/>
        <end position="137"/>
    </location>
</feature>
<accession>A0ABZ0ULL7</accession>
<dbReference type="EMBL" id="CP110820">
    <property type="protein sequence ID" value="WPX96619.1"/>
    <property type="molecule type" value="Genomic_DNA"/>
</dbReference>
<dbReference type="RefSeq" id="WP_323733350.1">
    <property type="nucleotide sequence ID" value="NZ_CP110820.1"/>
</dbReference>
<dbReference type="PANTHER" id="PTHR11735">
    <property type="entry name" value="TRNA N6-ADENOSINE THREONYLCARBAMOYLTRANSFERASE"/>
    <property type="match status" value="1"/>
</dbReference>
<sequence length="203" mass="22626">MIGLALDTSYLYASVAIIQDGKVVCVKNGEKPNEQAEVMNILIEEAMEMAELKFQDLQYTAVSTGPGRFTGLRVGISVANALCFALKTPLIPVSNFEAIAYIYQNNNQTLHDNMGIIIEAGVEKYYFQKFNKSGVISDISIISKDLVRQLKETHFLVGNTEGAHEQIQLNAVYIALYADCKTKNTTLLPSEYLKPQYILDNYI</sequence>
<dbReference type="NCBIfam" id="TIGR03725">
    <property type="entry name" value="T6A_YeaZ"/>
    <property type="match status" value="1"/>
</dbReference>
<protein>
    <submittedName>
        <fullName evidence="2">tRNA threonylcarbamoyladenosine biosynthesis protein TsaB</fullName>
    </submittedName>
</protein>
<dbReference type="Proteomes" id="UP001327219">
    <property type="component" value="Chromosome"/>
</dbReference>
<keyword evidence="3" id="KW-1185">Reference proteome</keyword>
<dbReference type="InterPro" id="IPR022496">
    <property type="entry name" value="T6A_TsaB"/>
</dbReference>
<evidence type="ECO:0000313" key="2">
    <source>
        <dbReference type="EMBL" id="WPX96619.1"/>
    </source>
</evidence>
<evidence type="ECO:0000259" key="1">
    <source>
        <dbReference type="Pfam" id="PF00814"/>
    </source>
</evidence>
<name>A0ABZ0ULL7_9RICK</name>